<organism evidence="1 2">
    <name type="scientific">Rhodococcus rhodochrous J45</name>
    <dbReference type="NCBI Taxonomy" id="935266"/>
    <lineage>
        <taxon>Bacteria</taxon>
        <taxon>Bacillati</taxon>
        <taxon>Actinomycetota</taxon>
        <taxon>Actinomycetes</taxon>
        <taxon>Mycobacteriales</taxon>
        <taxon>Nocardiaceae</taxon>
        <taxon>Rhodococcus</taxon>
    </lineage>
</organism>
<dbReference type="EMBL" id="VLJT01000083">
    <property type="protein sequence ID" value="TWH05685.1"/>
    <property type="molecule type" value="Genomic_DNA"/>
</dbReference>
<comment type="caution">
    <text evidence="1">The sequence shown here is derived from an EMBL/GenBank/DDBJ whole genome shotgun (WGS) entry which is preliminary data.</text>
</comment>
<dbReference type="Proteomes" id="UP000317573">
    <property type="component" value="Unassembled WGS sequence"/>
</dbReference>
<dbReference type="RefSeq" id="WP_016694895.1">
    <property type="nucleotide sequence ID" value="NZ_VLJT01000083.1"/>
</dbReference>
<proteinExistence type="predicted"/>
<name>A0A562D7D6_RHORH</name>
<protein>
    <recommendedName>
        <fullName evidence="3">Fe-S oxidoreductase</fullName>
    </recommendedName>
</protein>
<reference evidence="1 2" key="1">
    <citation type="submission" date="2019-07" db="EMBL/GenBank/DDBJ databases">
        <title>Genome sequencing of lignin-degrading bacterial isolates.</title>
        <authorList>
            <person name="Gladden J."/>
        </authorList>
    </citation>
    <scope>NUCLEOTIDE SEQUENCE [LARGE SCALE GENOMIC DNA]</scope>
    <source>
        <strain evidence="1 2">J45</strain>
    </source>
</reference>
<dbReference type="AlphaFoldDB" id="A0A562D7D6"/>
<gene>
    <name evidence="1" type="ORF">L618_000800000060</name>
</gene>
<evidence type="ECO:0000313" key="2">
    <source>
        <dbReference type="Proteomes" id="UP000317573"/>
    </source>
</evidence>
<sequence length="137" mass="15247">MSGRDRKRARAIRASRGVPSARFVTALATVWGRAWGGSVSFDDEFGLFVCSGMRGGFARGGTTVGGVFLTRIRPTRALLRHEAVHADQWARYGLGFAARYLWEELRNPGSRNRFEIEAGLADGGYREERGITRPDER</sequence>
<evidence type="ECO:0008006" key="3">
    <source>
        <dbReference type="Google" id="ProtNLM"/>
    </source>
</evidence>
<evidence type="ECO:0000313" key="1">
    <source>
        <dbReference type="EMBL" id="TWH05685.1"/>
    </source>
</evidence>
<accession>A0A562D7D6</accession>